<keyword evidence="4" id="KW-0804">Transcription</keyword>
<protein>
    <recommendedName>
        <fullName evidence="6">BHLH domain-containing protein</fullName>
    </recommendedName>
</protein>
<comment type="subcellular location">
    <subcellularLocation>
        <location evidence="1">Nucleus</location>
    </subcellularLocation>
</comment>
<evidence type="ECO:0000313" key="7">
    <source>
        <dbReference type="EMBL" id="KAF9687823.1"/>
    </source>
</evidence>
<proteinExistence type="predicted"/>
<name>A0A835N824_9ROSI</name>
<reference evidence="7 8" key="1">
    <citation type="submission" date="2020-10" db="EMBL/GenBank/DDBJ databases">
        <title>Plant Genome Project.</title>
        <authorList>
            <person name="Zhang R.-G."/>
        </authorList>
    </citation>
    <scope>NUCLEOTIDE SEQUENCE [LARGE SCALE GENOMIC DNA]</scope>
    <source>
        <strain evidence="7">FAFU-HL-1</strain>
        <tissue evidence="7">Leaf</tissue>
    </source>
</reference>
<dbReference type="InterPro" id="IPR036638">
    <property type="entry name" value="HLH_DNA-bd_sf"/>
</dbReference>
<dbReference type="GO" id="GO:0080090">
    <property type="term" value="P:regulation of primary metabolic process"/>
    <property type="evidence" value="ECO:0007669"/>
    <property type="project" value="UniProtKB-ARBA"/>
</dbReference>
<dbReference type="Gene3D" id="4.10.280.10">
    <property type="entry name" value="Helix-loop-helix DNA-binding domain"/>
    <property type="match status" value="1"/>
</dbReference>
<accession>A0A835N824</accession>
<dbReference type="InterPro" id="IPR025610">
    <property type="entry name" value="MYC/MYB_N"/>
</dbReference>
<evidence type="ECO:0000256" key="5">
    <source>
        <dbReference type="ARBA" id="ARBA00023242"/>
    </source>
</evidence>
<dbReference type="SUPFAM" id="SSF47459">
    <property type="entry name" value="HLH, helix-loop-helix DNA-binding domain"/>
    <property type="match status" value="1"/>
</dbReference>
<evidence type="ECO:0000259" key="6">
    <source>
        <dbReference type="PROSITE" id="PS50888"/>
    </source>
</evidence>
<dbReference type="PANTHER" id="PTHR46266">
    <property type="entry name" value="TRANSCRIPTION FACTOR TT8"/>
    <property type="match status" value="1"/>
</dbReference>
<dbReference type="PANTHER" id="PTHR46266:SF1">
    <property type="entry name" value="TRANSCRIPTION FACTOR MYC1"/>
    <property type="match status" value="1"/>
</dbReference>
<dbReference type="InterPro" id="IPR011598">
    <property type="entry name" value="bHLH_dom"/>
</dbReference>
<keyword evidence="5" id="KW-0539">Nucleus</keyword>
<evidence type="ECO:0000256" key="4">
    <source>
        <dbReference type="ARBA" id="ARBA00023163"/>
    </source>
</evidence>
<dbReference type="Pfam" id="PF14215">
    <property type="entry name" value="bHLH-MYC_N"/>
    <property type="match status" value="1"/>
</dbReference>
<dbReference type="Pfam" id="PF22754">
    <property type="entry name" value="bHLH-TF_ACT-like_plant"/>
    <property type="match status" value="1"/>
</dbReference>
<keyword evidence="2" id="KW-0805">Transcription regulation</keyword>
<comment type="caution">
    <text evidence="7">The sequence shown here is derived from an EMBL/GenBank/DDBJ whole genome shotgun (WGS) entry which is preliminary data.</text>
</comment>
<dbReference type="Proteomes" id="UP000657918">
    <property type="component" value="Unassembled WGS sequence"/>
</dbReference>
<evidence type="ECO:0000256" key="3">
    <source>
        <dbReference type="ARBA" id="ARBA00023159"/>
    </source>
</evidence>
<sequence length="678" mass="76156">MAHVVQSQQAVQEKLRKQLAIAVRSVQWSYAIFWSLSARQQGVLEWGDGYYNGDIKTRKVQTTELKADKIGLQRSEQLQELYKSLLGSDAGQQAKRSSPALSPEDLSDEEWYYLVCMSFVFNPGEGLPGRALANKQTIWLCNAQYADSKVFSRSLLAKTRSTIHILSNTDVLSFCSNITWLVTSILQTVVCFPYLEGVIELGVTELVTEDPSLIQHIKASLLDFSKPVCSEKSSSSAHNGDDDKDPMSTKISHEVVDSFALENMYTPTEDIEHEQEGINNLHGNVREDFKRSFPDDCSDGCEYNHQTEDSFMLEGLNGGVSQVQSWHFMDDELSDDARDSMNSSECISEAVVKQGEAVLFSKGKNGTRLHLQALQEGNHTKLSSFDLGSDDDLHYRRTVRVILKSSSQSIDNLCFRSGDYKSSFSSWKKGAVDGLKSRVQQNMLKKVLFAVPLIYGGHSLRYNKENGGTDCLKKLESCETRKGNYKSDELRENDKFLELRSMVPSFSEIDKASILCDTINYLKQLESRVAELESCTGLIDHETGHRSYMDMVDQTSDNYDIKKIDNGKKSWVSKRKAHDIDEAEPELDGVSPKDGMPLDLKVCTKEKEVLIEIRCPYREYMLLDIMDEANKLQLDVHSVQSSTLDGIFALTLKSKFRGAAVAPAGMIKQALWEIASKP</sequence>
<gene>
    <name evidence="7" type="ORF">SADUNF_Sadunf02G0133200</name>
</gene>
<dbReference type="PROSITE" id="PS50888">
    <property type="entry name" value="BHLH"/>
    <property type="match status" value="1"/>
</dbReference>
<keyword evidence="8" id="KW-1185">Reference proteome</keyword>
<feature type="domain" description="BHLH" evidence="6">
    <location>
        <begin position="476"/>
        <end position="525"/>
    </location>
</feature>
<evidence type="ECO:0000256" key="1">
    <source>
        <dbReference type="ARBA" id="ARBA00004123"/>
    </source>
</evidence>
<dbReference type="GO" id="GO:0046983">
    <property type="term" value="F:protein dimerization activity"/>
    <property type="evidence" value="ECO:0007669"/>
    <property type="project" value="InterPro"/>
</dbReference>
<dbReference type="AlphaFoldDB" id="A0A835N824"/>
<dbReference type="SMART" id="SM00353">
    <property type="entry name" value="HLH"/>
    <property type="match status" value="1"/>
</dbReference>
<evidence type="ECO:0000256" key="2">
    <source>
        <dbReference type="ARBA" id="ARBA00023015"/>
    </source>
</evidence>
<keyword evidence="3" id="KW-0010">Activator</keyword>
<dbReference type="OrthoDB" id="690068at2759"/>
<evidence type="ECO:0000313" key="8">
    <source>
        <dbReference type="Proteomes" id="UP000657918"/>
    </source>
</evidence>
<organism evidence="7 8">
    <name type="scientific">Salix dunnii</name>
    <dbReference type="NCBI Taxonomy" id="1413687"/>
    <lineage>
        <taxon>Eukaryota</taxon>
        <taxon>Viridiplantae</taxon>
        <taxon>Streptophyta</taxon>
        <taxon>Embryophyta</taxon>
        <taxon>Tracheophyta</taxon>
        <taxon>Spermatophyta</taxon>
        <taxon>Magnoliopsida</taxon>
        <taxon>eudicotyledons</taxon>
        <taxon>Gunneridae</taxon>
        <taxon>Pentapetalae</taxon>
        <taxon>rosids</taxon>
        <taxon>fabids</taxon>
        <taxon>Malpighiales</taxon>
        <taxon>Salicaceae</taxon>
        <taxon>Saliceae</taxon>
        <taxon>Salix</taxon>
    </lineage>
</organism>
<dbReference type="InterPro" id="IPR054502">
    <property type="entry name" value="bHLH-TF_ACT-like_plant"/>
</dbReference>
<dbReference type="GO" id="GO:0005634">
    <property type="term" value="C:nucleus"/>
    <property type="evidence" value="ECO:0007669"/>
    <property type="project" value="UniProtKB-SubCell"/>
</dbReference>
<dbReference type="EMBL" id="JADGMS010000002">
    <property type="protein sequence ID" value="KAF9687823.1"/>
    <property type="molecule type" value="Genomic_DNA"/>
</dbReference>